<comment type="caution">
    <text evidence="3">The sequence shown here is derived from an EMBL/GenBank/DDBJ whole genome shotgun (WGS) entry which is preliminary data.</text>
</comment>
<name>A0A7X6S1E8_9STRE</name>
<dbReference type="Proteomes" id="UP000522720">
    <property type="component" value="Unassembled WGS sequence"/>
</dbReference>
<feature type="domain" description="HTH cro/C1-type" evidence="2">
    <location>
        <begin position="1"/>
        <end position="55"/>
    </location>
</feature>
<keyword evidence="1" id="KW-0238">DNA-binding</keyword>
<dbReference type="EMBL" id="JAAXPR010000022">
    <property type="protein sequence ID" value="NKZ21094.1"/>
    <property type="molecule type" value="Genomic_DNA"/>
</dbReference>
<dbReference type="InterPro" id="IPR001387">
    <property type="entry name" value="Cro/C1-type_HTH"/>
</dbReference>
<dbReference type="PANTHER" id="PTHR46558:SF11">
    <property type="entry name" value="HTH-TYPE TRANSCRIPTIONAL REGULATOR XRE"/>
    <property type="match status" value="1"/>
</dbReference>
<evidence type="ECO:0000256" key="1">
    <source>
        <dbReference type="ARBA" id="ARBA00023125"/>
    </source>
</evidence>
<evidence type="ECO:0000313" key="4">
    <source>
        <dbReference type="Proteomes" id="UP000522720"/>
    </source>
</evidence>
<evidence type="ECO:0000259" key="2">
    <source>
        <dbReference type="PROSITE" id="PS50943"/>
    </source>
</evidence>
<sequence length="70" mass="8105">MKDLREDSDFTQEFGANYLFCSQASYSRIESGKRGLSIEDLIRLSNLYCVSTDYLLGLSDYPKRIKKNIK</sequence>
<evidence type="ECO:0000313" key="3">
    <source>
        <dbReference type="EMBL" id="NKZ21094.1"/>
    </source>
</evidence>
<dbReference type="PANTHER" id="PTHR46558">
    <property type="entry name" value="TRACRIPTIONAL REGULATORY PROTEIN-RELATED-RELATED"/>
    <property type="match status" value="1"/>
</dbReference>
<dbReference type="PROSITE" id="PS50943">
    <property type="entry name" value="HTH_CROC1"/>
    <property type="match status" value="1"/>
</dbReference>
<accession>A0A7X6S1E8</accession>
<reference evidence="3 4" key="1">
    <citation type="submission" date="2020-04" db="EMBL/GenBank/DDBJ databases">
        <title>MicrobeNet Type strains.</title>
        <authorList>
            <person name="Nicholson A.C."/>
        </authorList>
    </citation>
    <scope>NUCLEOTIDE SEQUENCE [LARGE SCALE GENOMIC DNA]</scope>
    <source>
        <strain evidence="3 4">CCUG 69612</strain>
    </source>
</reference>
<dbReference type="Pfam" id="PF01381">
    <property type="entry name" value="HTH_3"/>
    <property type="match status" value="1"/>
</dbReference>
<dbReference type="Gene3D" id="1.10.260.40">
    <property type="entry name" value="lambda repressor-like DNA-binding domains"/>
    <property type="match status" value="1"/>
</dbReference>
<dbReference type="SUPFAM" id="SSF47413">
    <property type="entry name" value="lambda repressor-like DNA-binding domains"/>
    <property type="match status" value="1"/>
</dbReference>
<dbReference type="InterPro" id="IPR010982">
    <property type="entry name" value="Lambda_DNA-bd_dom_sf"/>
</dbReference>
<protein>
    <submittedName>
        <fullName evidence="3">Helix-turn-helix transcriptional regulator</fullName>
    </submittedName>
</protein>
<proteinExistence type="predicted"/>
<dbReference type="CDD" id="cd00093">
    <property type="entry name" value="HTH_XRE"/>
    <property type="match status" value="1"/>
</dbReference>
<keyword evidence="4" id="KW-1185">Reference proteome</keyword>
<dbReference type="GO" id="GO:0003677">
    <property type="term" value="F:DNA binding"/>
    <property type="evidence" value="ECO:0007669"/>
    <property type="project" value="UniProtKB-KW"/>
</dbReference>
<dbReference type="AlphaFoldDB" id="A0A7X6S1E8"/>
<dbReference type="RefSeq" id="WP_168549854.1">
    <property type="nucleotide sequence ID" value="NZ_JAAXPR010000022.1"/>
</dbReference>
<organism evidence="3 4">
    <name type="scientific">Streptococcus ovuberis</name>
    <dbReference type="NCBI Taxonomy" id="1936207"/>
    <lineage>
        <taxon>Bacteria</taxon>
        <taxon>Bacillati</taxon>
        <taxon>Bacillota</taxon>
        <taxon>Bacilli</taxon>
        <taxon>Lactobacillales</taxon>
        <taxon>Streptococcaceae</taxon>
        <taxon>Streptococcus</taxon>
    </lineage>
</organism>
<gene>
    <name evidence="3" type="ORF">HF992_09680</name>
</gene>